<evidence type="ECO:0000313" key="10">
    <source>
        <dbReference type="EMBL" id="GHD81757.1"/>
    </source>
</evidence>
<feature type="transmembrane region" description="Helical" evidence="9">
    <location>
        <begin position="376"/>
        <end position="403"/>
    </location>
</feature>
<feature type="transmembrane region" description="Helical" evidence="9">
    <location>
        <begin position="150"/>
        <end position="166"/>
    </location>
</feature>
<evidence type="ECO:0000256" key="1">
    <source>
        <dbReference type="ARBA" id="ARBA00004651"/>
    </source>
</evidence>
<dbReference type="PIRSF" id="PIRSF006060">
    <property type="entry name" value="AA_transporter"/>
    <property type="match status" value="1"/>
</dbReference>
<dbReference type="PANTHER" id="PTHR42770:SF18">
    <property type="entry name" value="ARGININE_AGMATINE ANTIPORTER"/>
    <property type="match status" value="1"/>
</dbReference>
<feature type="transmembrane region" description="Helical" evidence="9">
    <location>
        <begin position="110"/>
        <end position="138"/>
    </location>
</feature>
<reference evidence="11" key="1">
    <citation type="journal article" date="2019" name="Int. J. Syst. Evol. Microbiol.">
        <title>The Global Catalogue of Microorganisms (GCM) 10K type strain sequencing project: providing services to taxonomists for standard genome sequencing and annotation.</title>
        <authorList>
            <consortium name="The Broad Institute Genomics Platform"/>
            <consortium name="The Broad Institute Genome Sequencing Center for Infectious Disease"/>
            <person name="Wu L."/>
            <person name="Ma J."/>
        </authorList>
    </citation>
    <scope>NUCLEOTIDE SEQUENCE [LARGE SCALE GENOMIC DNA]</scope>
    <source>
        <strain evidence="11">KCTC 23713</strain>
    </source>
</reference>
<evidence type="ECO:0000256" key="3">
    <source>
        <dbReference type="ARBA" id="ARBA00021069"/>
    </source>
</evidence>
<keyword evidence="11" id="KW-1185">Reference proteome</keyword>
<evidence type="ECO:0000256" key="2">
    <source>
        <dbReference type="ARBA" id="ARBA00008220"/>
    </source>
</evidence>
<dbReference type="Proteomes" id="UP000662678">
    <property type="component" value="Unassembled WGS sequence"/>
</dbReference>
<feature type="transmembrane region" description="Helical" evidence="9">
    <location>
        <begin position="440"/>
        <end position="457"/>
    </location>
</feature>
<evidence type="ECO:0000256" key="4">
    <source>
        <dbReference type="ARBA" id="ARBA00022475"/>
    </source>
</evidence>
<comment type="subcellular location">
    <subcellularLocation>
        <location evidence="1">Cell membrane</location>
        <topology evidence="1">Multi-pass membrane protein</topology>
    </subcellularLocation>
</comment>
<comment type="similarity">
    <text evidence="2">Belongs to the amino acid-polyamine-organocation (APC) superfamily. Basic amino acid/polyamine antiporter (APA) (TC 2.A.3.2) family.</text>
</comment>
<evidence type="ECO:0000256" key="6">
    <source>
        <dbReference type="ARBA" id="ARBA00022989"/>
    </source>
</evidence>
<keyword evidence="6 9" id="KW-1133">Transmembrane helix</keyword>
<feature type="transmembrane region" description="Helical" evidence="9">
    <location>
        <begin position="342"/>
        <end position="364"/>
    </location>
</feature>
<evidence type="ECO:0000313" key="11">
    <source>
        <dbReference type="Proteomes" id="UP000662678"/>
    </source>
</evidence>
<dbReference type="Pfam" id="PF13520">
    <property type="entry name" value="AA_permease_2"/>
    <property type="match status" value="1"/>
</dbReference>
<evidence type="ECO:0000256" key="8">
    <source>
        <dbReference type="ARBA" id="ARBA00045636"/>
    </source>
</evidence>
<sequence>MHGRRAVPVSPLASALFRTEGRMSHAPQTAAKGKLGIWMCTALVVGNMIGSGVFLLPASLAQYGGASLIGWVITSLGAICLALVFARLATLLPHKAGGPYAYIHEGFGDFAGFLIAWGYWIALWAGNAALTVAGVSYLGVFFPQLNDSNFAAGATAIGLIWLVTWINSRGAQSSGRVAIVTTLIKLLPLAGVTVAGLLHLNPDFVVFNPQHKPLAEAIPATMALTLWAFLGLESASVPAGDVDQPERTIPRATVLGTLLAAALYIASTIALQGLMPAATLAASAAPFADAARSLWGEWAYYAVGLGAVISCFGALNGWCLMQGHIPAAAARDRLFPAFFRHENAAGVPIVGLLLSTLLVTILLACKYAGGDSGVQIFEFVILLATATTLLPYAFCAMALLAVMLQRHRQFRPRDWLAPLAFSGGGFVFALWTIFGSGAEVVMWGVLLLLAGLPVYLWQLRENIVKA</sequence>
<gene>
    <name evidence="10" type="ORF">GCM10011419_28260</name>
</gene>
<dbReference type="InterPro" id="IPR050367">
    <property type="entry name" value="APC_superfamily"/>
</dbReference>
<keyword evidence="7 9" id="KW-0472">Membrane</keyword>
<evidence type="ECO:0000256" key="5">
    <source>
        <dbReference type="ARBA" id="ARBA00022692"/>
    </source>
</evidence>
<evidence type="ECO:0000256" key="7">
    <source>
        <dbReference type="ARBA" id="ARBA00023136"/>
    </source>
</evidence>
<keyword evidence="4" id="KW-1003">Cell membrane</keyword>
<keyword evidence="5 9" id="KW-0812">Transmembrane</keyword>
<feature type="transmembrane region" description="Helical" evidence="9">
    <location>
        <begin position="298"/>
        <end position="321"/>
    </location>
</feature>
<comment type="caution">
    <text evidence="10">The sequence shown here is derived from an EMBL/GenBank/DDBJ whole genome shotgun (WGS) entry which is preliminary data.</text>
</comment>
<feature type="transmembrane region" description="Helical" evidence="9">
    <location>
        <begin position="178"/>
        <end position="198"/>
    </location>
</feature>
<organism evidence="10 11">
    <name type="scientific">Vogesella fluminis</name>
    <dbReference type="NCBI Taxonomy" id="1069161"/>
    <lineage>
        <taxon>Bacteria</taxon>
        <taxon>Pseudomonadati</taxon>
        <taxon>Pseudomonadota</taxon>
        <taxon>Betaproteobacteria</taxon>
        <taxon>Neisseriales</taxon>
        <taxon>Chromobacteriaceae</taxon>
        <taxon>Vogesella</taxon>
    </lineage>
</organism>
<feature type="transmembrane region" description="Helical" evidence="9">
    <location>
        <begin position="218"/>
        <end position="240"/>
    </location>
</feature>
<feature type="transmembrane region" description="Helical" evidence="9">
    <location>
        <begin position="68"/>
        <end position="89"/>
    </location>
</feature>
<feature type="transmembrane region" description="Helical" evidence="9">
    <location>
        <begin position="252"/>
        <end position="278"/>
    </location>
</feature>
<dbReference type="PANTHER" id="PTHR42770">
    <property type="entry name" value="AMINO ACID TRANSPORTER-RELATED"/>
    <property type="match status" value="1"/>
</dbReference>
<evidence type="ECO:0000256" key="9">
    <source>
        <dbReference type="SAM" id="Phobius"/>
    </source>
</evidence>
<dbReference type="Gene3D" id="1.20.1740.10">
    <property type="entry name" value="Amino acid/polyamine transporter I"/>
    <property type="match status" value="1"/>
</dbReference>
<comment type="function">
    <text evidence="8">Major component of the acid-resistance (AR) system allowing enteric pathogens to survive the acidic environment in the stomach. Exchanges extracellular arginine for its intracellular decarboxylation product agmatine (Agm) thereby expelling intracellular protons. Probably undergoes several conformational states in order to translocate the substrate across the membrane; keeps the substrate accessible to only 1 side of the membrane at a time by opening and closing 3 membrane-internal gates.</text>
</comment>
<name>A0ABQ3HCA4_9NEIS</name>
<feature type="transmembrane region" description="Helical" evidence="9">
    <location>
        <begin position="415"/>
        <end position="434"/>
    </location>
</feature>
<feature type="transmembrane region" description="Helical" evidence="9">
    <location>
        <begin position="35"/>
        <end position="56"/>
    </location>
</feature>
<protein>
    <recommendedName>
        <fullName evidence="3">Arginine/agmatine antiporter</fullName>
    </recommendedName>
</protein>
<dbReference type="InterPro" id="IPR002293">
    <property type="entry name" value="AA/rel_permease1"/>
</dbReference>
<accession>A0ABQ3HCA4</accession>
<proteinExistence type="inferred from homology"/>
<dbReference type="EMBL" id="BMYP01000058">
    <property type="protein sequence ID" value="GHD81757.1"/>
    <property type="molecule type" value="Genomic_DNA"/>
</dbReference>